<gene>
    <name evidence="2" type="ORF">ABB55_27425</name>
</gene>
<dbReference type="RefSeq" id="WP_054361674.1">
    <property type="nucleotide sequence ID" value="NZ_LJYW01000001.1"/>
</dbReference>
<feature type="region of interest" description="Disordered" evidence="1">
    <location>
        <begin position="1"/>
        <end position="62"/>
    </location>
</feature>
<protein>
    <submittedName>
        <fullName evidence="2">Uncharacterized protein</fullName>
    </submittedName>
</protein>
<evidence type="ECO:0000313" key="3">
    <source>
        <dbReference type="Proteomes" id="UP000048984"/>
    </source>
</evidence>
<evidence type="ECO:0000256" key="1">
    <source>
        <dbReference type="SAM" id="MobiDB-lite"/>
    </source>
</evidence>
<reference evidence="2 3" key="2">
    <citation type="submission" date="2015-10" db="EMBL/GenBank/DDBJ databases">
        <title>Draft Genome Sequence of Prosthecomicrobium hirschii ATCC 27832.</title>
        <authorList>
            <person name="Daniel J."/>
            <person name="Givan S.A."/>
            <person name="Brun Y.V."/>
            <person name="Brown P.J."/>
        </authorList>
    </citation>
    <scope>NUCLEOTIDE SEQUENCE [LARGE SCALE GENOMIC DNA]</scope>
    <source>
        <strain evidence="2 3">16</strain>
    </source>
</reference>
<keyword evidence="3" id="KW-1185">Reference proteome</keyword>
<sequence length="165" mass="16490">MGTTAIGPVETGRGDGAPLPRPSAQMAAIAPVRTPPPPLALTGPRISSPPLPKGDLIARPRRDGAAPAGTLIVNAIPNAATTEVSRPPEVSQPPEAVAPAGPVRVIQGFSFPNPNSTTTEPAALPDPAPATTATVPPPTGHPALVAGEPPPAAYTAPLPRPKPRS</sequence>
<proteinExistence type="predicted"/>
<dbReference type="EMBL" id="LJYW01000001">
    <property type="protein sequence ID" value="KPL55506.1"/>
    <property type="molecule type" value="Genomic_DNA"/>
</dbReference>
<dbReference type="AlphaFoldDB" id="A0A0P6VWG7"/>
<comment type="caution">
    <text evidence="2">The sequence shown here is derived from an EMBL/GenBank/DDBJ whole genome shotgun (WGS) entry which is preliminary data.</text>
</comment>
<feature type="compositionally biased region" description="Low complexity" evidence="1">
    <location>
        <begin position="117"/>
        <end position="134"/>
    </location>
</feature>
<evidence type="ECO:0000313" key="2">
    <source>
        <dbReference type="EMBL" id="KPL55506.1"/>
    </source>
</evidence>
<reference evidence="2 3" key="1">
    <citation type="submission" date="2015-09" db="EMBL/GenBank/DDBJ databases">
        <authorList>
            <person name="Jackson K.R."/>
            <person name="Lunt B.L."/>
            <person name="Fisher J.N.B."/>
            <person name="Gardner A.V."/>
            <person name="Bailey M.E."/>
            <person name="Deus L.M."/>
            <person name="Earl A.S."/>
            <person name="Gibby P.D."/>
            <person name="Hartmann K.A."/>
            <person name="Liu J.E."/>
            <person name="Manci A.M."/>
            <person name="Nielsen D.A."/>
            <person name="Solomon M.B."/>
            <person name="Breakwell D.P."/>
            <person name="Burnett S.H."/>
            <person name="Grose J.H."/>
        </authorList>
    </citation>
    <scope>NUCLEOTIDE SEQUENCE [LARGE SCALE GENOMIC DNA]</scope>
    <source>
        <strain evidence="2 3">16</strain>
    </source>
</reference>
<organism evidence="2 3">
    <name type="scientific">Prosthecodimorpha hirschii</name>
    <dbReference type="NCBI Taxonomy" id="665126"/>
    <lineage>
        <taxon>Bacteria</taxon>
        <taxon>Pseudomonadati</taxon>
        <taxon>Pseudomonadota</taxon>
        <taxon>Alphaproteobacteria</taxon>
        <taxon>Hyphomicrobiales</taxon>
        <taxon>Ancalomicrobiaceae</taxon>
        <taxon>Prosthecodimorpha</taxon>
    </lineage>
</organism>
<name>A0A0P6VWG7_9HYPH</name>
<dbReference type="Proteomes" id="UP000048984">
    <property type="component" value="Unassembled WGS sequence"/>
</dbReference>
<feature type="region of interest" description="Disordered" evidence="1">
    <location>
        <begin position="105"/>
        <end position="165"/>
    </location>
</feature>
<accession>A0A0P6VWG7</accession>